<accession>A0A8H6QD63</accession>
<organism evidence="4 5">
    <name type="scientific">Aspergillus hiratsukae</name>
    <dbReference type="NCBI Taxonomy" id="1194566"/>
    <lineage>
        <taxon>Eukaryota</taxon>
        <taxon>Fungi</taxon>
        <taxon>Dikarya</taxon>
        <taxon>Ascomycota</taxon>
        <taxon>Pezizomycotina</taxon>
        <taxon>Eurotiomycetes</taxon>
        <taxon>Eurotiomycetidae</taxon>
        <taxon>Eurotiales</taxon>
        <taxon>Aspergillaceae</taxon>
        <taxon>Aspergillus</taxon>
        <taxon>Aspergillus subgen. Fumigati</taxon>
    </lineage>
</organism>
<feature type="compositionally biased region" description="Low complexity" evidence="1">
    <location>
        <begin position="158"/>
        <end position="174"/>
    </location>
</feature>
<dbReference type="PROSITE" id="PS51294">
    <property type="entry name" value="HTH_MYB"/>
    <property type="match status" value="1"/>
</dbReference>
<dbReference type="EMBL" id="JACBAF010001996">
    <property type="protein sequence ID" value="KAF7170269.1"/>
    <property type="molecule type" value="Genomic_DNA"/>
</dbReference>
<sequence length="347" mass="38826">MSVTLADPYRDYALDYAQHAKPEGHENALTYQTQQSHLQRHKEANHPFPQGSQHSTAYEQHHASTTGLPAANPGISQGVVLTPSHMLHRQLPVQYTPATFEIPPVQRGKKRPHSEAEGEGDYGDHGVRPRFSALSTQASTETAQSPGMLFSVQGDSSQQQAHHQQQQQAQQQQHQQHHHHHHHQPMSSHGFGPPESMALPQQHHHRLPPQASLHPAERHGMNAETSPMPSGPPSVVGQPGMPDPAPRPRGPKLKFTQEEDALLVELKENKNLTWKQIADFFPGRTSGTLQVRYCTKLKAKDVTWTDEMVQRLQRAMQEYENDRWRIIAGKVGNGFTPAACREKASQL</sequence>
<reference evidence="4" key="1">
    <citation type="submission" date="2020-06" db="EMBL/GenBank/DDBJ databases">
        <title>Draft genome sequences of strains closely related to Aspergillus parafelis and Aspergillus hiratsukae.</title>
        <authorList>
            <person name="Dos Santos R.A.C."/>
            <person name="Rivero-Menendez O."/>
            <person name="Steenwyk J.L."/>
            <person name="Mead M.E."/>
            <person name="Goldman G.H."/>
            <person name="Alastruey-Izquierdo A."/>
            <person name="Rokas A."/>
        </authorList>
    </citation>
    <scope>NUCLEOTIDE SEQUENCE</scope>
    <source>
        <strain evidence="4">CNM-CM6106</strain>
    </source>
</reference>
<dbReference type="InterPro" id="IPR009057">
    <property type="entry name" value="Homeodomain-like_sf"/>
</dbReference>
<dbReference type="InterPro" id="IPR017930">
    <property type="entry name" value="Myb_dom"/>
</dbReference>
<evidence type="ECO:0000313" key="5">
    <source>
        <dbReference type="Proteomes" id="UP000662466"/>
    </source>
</evidence>
<protein>
    <recommendedName>
        <fullName evidence="6">MYB DNA-binding domain-containing protein</fullName>
    </recommendedName>
</protein>
<feature type="region of interest" description="Disordered" evidence="1">
    <location>
        <begin position="34"/>
        <end position="71"/>
    </location>
</feature>
<dbReference type="CDD" id="cd00167">
    <property type="entry name" value="SANT"/>
    <property type="match status" value="2"/>
</dbReference>
<evidence type="ECO:0000259" key="3">
    <source>
        <dbReference type="PROSITE" id="PS51294"/>
    </source>
</evidence>
<feature type="domain" description="Myb-like" evidence="2">
    <location>
        <begin position="304"/>
        <end position="347"/>
    </location>
</feature>
<feature type="compositionally biased region" description="Polar residues" evidence="1">
    <location>
        <begin position="50"/>
        <end position="67"/>
    </location>
</feature>
<feature type="compositionally biased region" description="Basic residues" evidence="1">
    <location>
        <begin position="175"/>
        <end position="184"/>
    </location>
</feature>
<feature type="domain" description="HTH myb-type" evidence="3">
    <location>
        <begin position="247"/>
        <end position="301"/>
    </location>
</feature>
<comment type="caution">
    <text evidence="4">The sequence shown here is derived from an EMBL/GenBank/DDBJ whole genome shotgun (WGS) entry which is preliminary data.</text>
</comment>
<feature type="domain" description="Myb-like" evidence="2">
    <location>
        <begin position="247"/>
        <end position="297"/>
    </location>
</feature>
<dbReference type="PROSITE" id="PS50090">
    <property type="entry name" value="MYB_LIKE"/>
    <property type="match status" value="2"/>
</dbReference>
<name>A0A8H6QD63_9EURO</name>
<proteinExistence type="predicted"/>
<dbReference type="InterPro" id="IPR001005">
    <property type="entry name" value="SANT/Myb"/>
</dbReference>
<feature type="region of interest" description="Disordered" evidence="1">
    <location>
        <begin position="97"/>
        <end position="129"/>
    </location>
</feature>
<gene>
    <name evidence="4" type="ORF">CNMCM6106_005024</name>
</gene>
<evidence type="ECO:0008006" key="6">
    <source>
        <dbReference type="Google" id="ProtNLM"/>
    </source>
</evidence>
<dbReference type="SMART" id="SM00717">
    <property type="entry name" value="SANT"/>
    <property type="match status" value="2"/>
</dbReference>
<evidence type="ECO:0000313" key="4">
    <source>
        <dbReference type="EMBL" id="KAF7170269.1"/>
    </source>
</evidence>
<dbReference type="Gene3D" id="1.10.10.60">
    <property type="entry name" value="Homeodomain-like"/>
    <property type="match status" value="2"/>
</dbReference>
<feature type="region of interest" description="Disordered" evidence="1">
    <location>
        <begin position="148"/>
        <end position="252"/>
    </location>
</feature>
<dbReference type="AlphaFoldDB" id="A0A8H6QD63"/>
<dbReference type="SUPFAM" id="SSF46689">
    <property type="entry name" value="Homeodomain-like"/>
    <property type="match status" value="2"/>
</dbReference>
<dbReference type="Proteomes" id="UP000662466">
    <property type="component" value="Unassembled WGS sequence"/>
</dbReference>
<evidence type="ECO:0000259" key="2">
    <source>
        <dbReference type="PROSITE" id="PS50090"/>
    </source>
</evidence>
<evidence type="ECO:0000256" key="1">
    <source>
        <dbReference type="SAM" id="MobiDB-lite"/>
    </source>
</evidence>
<dbReference type="Pfam" id="PF13921">
    <property type="entry name" value="Myb_DNA-bind_6"/>
    <property type="match status" value="1"/>
</dbReference>